<evidence type="ECO:0008006" key="5">
    <source>
        <dbReference type="Google" id="ProtNLM"/>
    </source>
</evidence>
<dbReference type="OrthoDB" id="5989206at2759"/>
<proteinExistence type="predicted"/>
<evidence type="ECO:0000256" key="2">
    <source>
        <dbReference type="SAM" id="Phobius"/>
    </source>
</evidence>
<reference evidence="4" key="1">
    <citation type="journal article" date="2017" name="bioRxiv">
        <title>Comparative analysis of the genomes of Stylophora pistillata and Acropora digitifera provides evidence for extensive differences between species of corals.</title>
        <authorList>
            <person name="Voolstra C.R."/>
            <person name="Li Y."/>
            <person name="Liew Y.J."/>
            <person name="Baumgarten S."/>
            <person name="Zoccola D."/>
            <person name="Flot J.-F."/>
            <person name="Tambutte S."/>
            <person name="Allemand D."/>
            <person name="Aranda M."/>
        </authorList>
    </citation>
    <scope>NUCLEOTIDE SEQUENCE [LARGE SCALE GENOMIC DNA]</scope>
</reference>
<dbReference type="GO" id="GO:0005886">
    <property type="term" value="C:plasma membrane"/>
    <property type="evidence" value="ECO:0007669"/>
    <property type="project" value="TreeGrafter"/>
</dbReference>
<keyword evidence="2" id="KW-0472">Membrane</keyword>
<gene>
    <name evidence="3" type="ORF">AWC38_SpisGene5476</name>
</gene>
<dbReference type="InterPro" id="IPR011029">
    <property type="entry name" value="DEATH-like_dom_sf"/>
</dbReference>
<dbReference type="GO" id="GO:0015026">
    <property type="term" value="F:coreceptor activity"/>
    <property type="evidence" value="ECO:0007669"/>
    <property type="project" value="TreeGrafter"/>
</dbReference>
<dbReference type="Gene3D" id="2.10.50.10">
    <property type="entry name" value="Tumor Necrosis Factor Receptor, subunit A, domain 2"/>
    <property type="match status" value="1"/>
</dbReference>
<dbReference type="Gene3D" id="1.10.533.10">
    <property type="entry name" value="Death Domain, Fas"/>
    <property type="match status" value="1"/>
</dbReference>
<keyword evidence="4" id="KW-1185">Reference proteome</keyword>
<dbReference type="PANTHER" id="PTHR46605:SF2">
    <property type="entry name" value="TNFR-CYS DOMAIN-CONTAINING PROTEIN"/>
    <property type="match status" value="1"/>
</dbReference>
<protein>
    <recommendedName>
        <fullName evidence="5">TNFR-Cys domain-containing protein</fullName>
    </recommendedName>
</protein>
<dbReference type="AlphaFoldDB" id="A0A2B4SGB2"/>
<sequence length="537" mass="60540">MKTAMIIWNLVCFISIFANFGIATTKRRNPGPNEIERVINETHSVMWICKKAECPPGLGLNVHCGTSIPFSMPIKCVSCVEGVNFSDTTHSTCKGCKICGKNEKKTGKCTLEEDTTNCSGICYKGFYMDAISGECHPCSDCCGQSDKYHEKQCEDSGLPSSKQCRVHNLKCFETTTKSSAESKDHDKDQKGLEVSEIVAIGFGIIVFTAIVIFGILIVRYGWDAIRSTFVTFFCYCCHLEASNGQGNTMYFDGADGQVQRYEHDPQQGTGKSEHNFTGTPERTTDPELSDLLDQYQIQFRPPAKTEKTQRGFSRSFSHPGALNPILQKETSNSNCIPLQCFGSPKPKKLLWKREYSLVAAELSDEAVFTRNSSMSTIARVQPVKPERFAKSLVKTQHTSTNGLYLAVTSETSLNGIPQDFQNNLLSKKMSSIPYKYYSRICVKLNIKRFAFDDFRLLAEEIGFTRDFILWFGQLENPTDQIITKYNTQEGSCVGKFREMLEGMKRSDVVDIIDEWVQYEWLKQCDSSTVNRRPKTYV</sequence>
<dbReference type="SUPFAM" id="SSF47986">
    <property type="entry name" value="DEATH domain"/>
    <property type="match status" value="1"/>
</dbReference>
<dbReference type="GO" id="GO:0009986">
    <property type="term" value="C:cell surface"/>
    <property type="evidence" value="ECO:0007669"/>
    <property type="project" value="TreeGrafter"/>
</dbReference>
<dbReference type="GO" id="GO:0048406">
    <property type="term" value="F:nerve growth factor binding"/>
    <property type="evidence" value="ECO:0007669"/>
    <property type="project" value="TreeGrafter"/>
</dbReference>
<feature type="compositionally biased region" description="Polar residues" evidence="1">
    <location>
        <begin position="266"/>
        <end position="281"/>
    </location>
</feature>
<evidence type="ECO:0000256" key="1">
    <source>
        <dbReference type="SAM" id="MobiDB-lite"/>
    </source>
</evidence>
<dbReference type="GO" id="GO:0005035">
    <property type="term" value="F:death receptor activity"/>
    <property type="evidence" value="ECO:0007669"/>
    <property type="project" value="TreeGrafter"/>
</dbReference>
<dbReference type="EMBL" id="LSMT01000061">
    <property type="protein sequence ID" value="PFX29734.1"/>
    <property type="molecule type" value="Genomic_DNA"/>
</dbReference>
<feature type="transmembrane region" description="Helical" evidence="2">
    <location>
        <begin position="6"/>
        <end position="23"/>
    </location>
</feature>
<keyword evidence="2" id="KW-0812">Transmembrane</keyword>
<feature type="region of interest" description="Disordered" evidence="1">
    <location>
        <begin position="261"/>
        <end position="287"/>
    </location>
</feature>
<dbReference type="InterPro" id="IPR052302">
    <property type="entry name" value="Neurotrophin_rcpt-DD"/>
</dbReference>
<organism evidence="3 4">
    <name type="scientific">Stylophora pistillata</name>
    <name type="common">Smooth cauliflower coral</name>
    <dbReference type="NCBI Taxonomy" id="50429"/>
    <lineage>
        <taxon>Eukaryota</taxon>
        <taxon>Metazoa</taxon>
        <taxon>Cnidaria</taxon>
        <taxon>Anthozoa</taxon>
        <taxon>Hexacorallia</taxon>
        <taxon>Scleractinia</taxon>
        <taxon>Astrocoeniina</taxon>
        <taxon>Pocilloporidae</taxon>
        <taxon>Stylophora</taxon>
    </lineage>
</organism>
<comment type="caution">
    <text evidence="3">The sequence shown here is derived from an EMBL/GenBank/DDBJ whole genome shotgun (WGS) entry which is preliminary data.</text>
</comment>
<dbReference type="PANTHER" id="PTHR46605">
    <property type="entry name" value="TUMOR NECROSIS FACTOR RECEPTOR"/>
    <property type="match status" value="1"/>
</dbReference>
<dbReference type="Proteomes" id="UP000225706">
    <property type="component" value="Unassembled WGS sequence"/>
</dbReference>
<evidence type="ECO:0000313" key="3">
    <source>
        <dbReference type="EMBL" id="PFX29734.1"/>
    </source>
</evidence>
<evidence type="ECO:0000313" key="4">
    <source>
        <dbReference type="Proteomes" id="UP000225706"/>
    </source>
</evidence>
<name>A0A2B4SGB2_STYPI</name>
<dbReference type="GO" id="GO:0007266">
    <property type="term" value="P:Rho protein signal transduction"/>
    <property type="evidence" value="ECO:0007669"/>
    <property type="project" value="TreeGrafter"/>
</dbReference>
<feature type="transmembrane region" description="Helical" evidence="2">
    <location>
        <begin position="197"/>
        <end position="222"/>
    </location>
</feature>
<accession>A0A2B4SGB2</accession>
<keyword evidence="2" id="KW-1133">Transmembrane helix</keyword>